<dbReference type="InterPro" id="IPR055442">
    <property type="entry name" value="Beta-prop_EML-like_2nd"/>
</dbReference>
<protein>
    <recommendedName>
        <fullName evidence="5">EML-like second beta-propeller domain-containing protein</fullName>
    </recommendedName>
</protein>
<evidence type="ECO:0000256" key="2">
    <source>
        <dbReference type="ARBA" id="ARBA00022701"/>
    </source>
</evidence>
<evidence type="ECO:0000313" key="7">
    <source>
        <dbReference type="WBParaSite" id="nRc.2.0.1.t12415-RA"/>
    </source>
</evidence>
<dbReference type="Gene3D" id="2.130.10.10">
    <property type="entry name" value="YVTN repeat-like/Quinoprotein amine dehydrogenase"/>
    <property type="match status" value="1"/>
</dbReference>
<organism evidence="6 7">
    <name type="scientific">Romanomermis culicivorax</name>
    <name type="common">Nematode worm</name>
    <dbReference type="NCBI Taxonomy" id="13658"/>
    <lineage>
        <taxon>Eukaryota</taxon>
        <taxon>Metazoa</taxon>
        <taxon>Ecdysozoa</taxon>
        <taxon>Nematoda</taxon>
        <taxon>Enoplea</taxon>
        <taxon>Dorylaimia</taxon>
        <taxon>Mermithida</taxon>
        <taxon>Mermithoidea</taxon>
        <taxon>Mermithidae</taxon>
        <taxon>Romanomermis</taxon>
    </lineage>
</organism>
<dbReference type="InterPro" id="IPR050630">
    <property type="entry name" value="WD_repeat_EMAP"/>
</dbReference>
<dbReference type="OMA" id="GWGAHGD"/>
<dbReference type="GO" id="GO:0005874">
    <property type="term" value="C:microtubule"/>
    <property type="evidence" value="ECO:0007669"/>
    <property type="project" value="UniProtKB-KW"/>
</dbReference>
<evidence type="ECO:0000256" key="4">
    <source>
        <dbReference type="PROSITE-ProRule" id="PRU00221"/>
    </source>
</evidence>
<dbReference type="PROSITE" id="PS50082">
    <property type="entry name" value="WD_REPEATS_2"/>
    <property type="match status" value="1"/>
</dbReference>
<dbReference type="InterPro" id="IPR036322">
    <property type="entry name" value="WD40_repeat_dom_sf"/>
</dbReference>
<dbReference type="GO" id="GO:0008017">
    <property type="term" value="F:microtubule binding"/>
    <property type="evidence" value="ECO:0007669"/>
    <property type="project" value="TreeGrafter"/>
</dbReference>
<dbReference type="GO" id="GO:0072686">
    <property type="term" value="C:mitotic spindle"/>
    <property type="evidence" value="ECO:0007669"/>
    <property type="project" value="TreeGrafter"/>
</dbReference>
<keyword evidence="1 4" id="KW-0853">WD repeat</keyword>
<dbReference type="InterPro" id="IPR001680">
    <property type="entry name" value="WD40_rpt"/>
</dbReference>
<sequence length="282" mass="32252">MQGHSDDITCLDIDPQREQFLTGSLDNYIRCWDVLSHSPVWSTPIEEHIESICYHPDGQSFLVGCDLGRWYALDLTTREILMRKRDGCDPISCLSHSPNVQLLAIGSTNSNIYLYSCVGRHYEKIGMCSGHTAPITNLDWASNSRFFRSNSEVLELIHWDAKMRKMLTNPEDFRNVKWPTNSCILSYNTAVLFQGAWLSEEAESQYTCLISSCDSKNHLLATYDSQCRVTLRPFPCFYGEIEQSTSRRLAHCSRTGRLKFTSNSTRLISIGRKDLSLIQWTV</sequence>
<dbReference type="Proteomes" id="UP000887565">
    <property type="component" value="Unplaced"/>
</dbReference>
<dbReference type="WBParaSite" id="nRc.2.0.1.t12415-RA">
    <property type="protein sequence ID" value="nRc.2.0.1.t12415-RA"/>
    <property type="gene ID" value="nRc.2.0.1.g12415"/>
</dbReference>
<dbReference type="PANTHER" id="PTHR13720">
    <property type="entry name" value="WD-40 REPEAT PROTEIN"/>
    <property type="match status" value="1"/>
</dbReference>
<dbReference type="SUPFAM" id="SSF50978">
    <property type="entry name" value="WD40 repeat-like"/>
    <property type="match status" value="2"/>
</dbReference>
<proteinExistence type="predicted"/>
<dbReference type="AlphaFoldDB" id="A0A915IE11"/>
<evidence type="ECO:0000259" key="5">
    <source>
        <dbReference type="Pfam" id="PF23414"/>
    </source>
</evidence>
<feature type="domain" description="EML-like second beta-propeller" evidence="5">
    <location>
        <begin position="9"/>
        <end position="282"/>
    </location>
</feature>
<dbReference type="PANTHER" id="PTHR13720:SF50">
    <property type="entry name" value="ECHINODERM MICROTUBULE-ASSOCIATED PROTEIN-LIKE 2"/>
    <property type="match status" value="1"/>
</dbReference>
<evidence type="ECO:0000256" key="1">
    <source>
        <dbReference type="ARBA" id="ARBA00022574"/>
    </source>
</evidence>
<accession>A0A915IE11</accession>
<dbReference type="PROSITE" id="PS50294">
    <property type="entry name" value="WD_REPEATS_REGION"/>
    <property type="match status" value="1"/>
</dbReference>
<reference evidence="7" key="1">
    <citation type="submission" date="2022-11" db="UniProtKB">
        <authorList>
            <consortium name="WormBaseParasite"/>
        </authorList>
    </citation>
    <scope>IDENTIFICATION</scope>
</reference>
<keyword evidence="3" id="KW-0677">Repeat</keyword>
<dbReference type="InterPro" id="IPR015943">
    <property type="entry name" value="WD40/YVTN_repeat-like_dom_sf"/>
</dbReference>
<evidence type="ECO:0000313" key="6">
    <source>
        <dbReference type="Proteomes" id="UP000887565"/>
    </source>
</evidence>
<dbReference type="SMART" id="SM00320">
    <property type="entry name" value="WD40"/>
    <property type="match status" value="5"/>
</dbReference>
<keyword evidence="6" id="KW-1185">Reference proteome</keyword>
<keyword evidence="2" id="KW-0493">Microtubule</keyword>
<dbReference type="GO" id="GO:0000226">
    <property type="term" value="P:microtubule cytoskeleton organization"/>
    <property type="evidence" value="ECO:0007669"/>
    <property type="project" value="TreeGrafter"/>
</dbReference>
<feature type="repeat" description="WD" evidence="4">
    <location>
        <begin position="1"/>
        <end position="42"/>
    </location>
</feature>
<dbReference type="Pfam" id="PF23414">
    <property type="entry name" value="Beta-prop_EML_2"/>
    <property type="match status" value="1"/>
</dbReference>
<evidence type="ECO:0000256" key="3">
    <source>
        <dbReference type="ARBA" id="ARBA00022737"/>
    </source>
</evidence>
<name>A0A915IE11_ROMCU</name>